<dbReference type="EMBL" id="JAOPHQ010001456">
    <property type="protein sequence ID" value="KAK0150618.1"/>
    <property type="molecule type" value="Genomic_DNA"/>
</dbReference>
<protein>
    <submittedName>
        <fullName evidence="1">Uncharacterized protein</fullName>
    </submittedName>
</protein>
<dbReference type="Proteomes" id="UP001174136">
    <property type="component" value="Unassembled WGS sequence"/>
</dbReference>
<keyword evidence="2" id="KW-1185">Reference proteome</keyword>
<comment type="caution">
    <text evidence="1">The sequence shown here is derived from an EMBL/GenBank/DDBJ whole genome shotgun (WGS) entry which is preliminary data.</text>
</comment>
<name>A0AA47P7U3_MERPO</name>
<sequence>MTPGDAALSRGDWSPLQYFQQYIEELLIQDLSVFTKQRTVQGSGCSLNATPDEIKTFLGISVYMPKQE</sequence>
<evidence type="ECO:0000313" key="1">
    <source>
        <dbReference type="EMBL" id="KAK0150618.1"/>
    </source>
</evidence>
<gene>
    <name evidence="1" type="ORF">N1851_008287</name>
</gene>
<proteinExistence type="predicted"/>
<accession>A0AA47P7U3</accession>
<dbReference type="AlphaFoldDB" id="A0AA47P7U3"/>
<organism evidence="1 2">
    <name type="scientific">Merluccius polli</name>
    <name type="common">Benguela hake</name>
    <name type="synonym">Merluccius cadenati</name>
    <dbReference type="NCBI Taxonomy" id="89951"/>
    <lineage>
        <taxon>Eukaryota</taxon>
        <taxon>Metazoa</taxon>
        <taxon>Chordata</taxon>
        <taxon>Craniata</taxon>
        <taxon>Vertebrata</taxon>
        <taxon>Euteleostomi</taxon>
        <taxon>Actinopterygii</taxon>
        <taxon>Neopterygii</taxon>
        <taxon>Teleostei</taxon>
        <taxon>Neoteleostei</taxon>
        <taxon>Acanthomorphata</taxon>
        <taxon>Zeiogadaria</taxon>
        <taxon>Gadariae</taxon>
        <taxon>Gadiformes</taxon>
        <taxon>Gadoidei</taxon>
        <taxon>Merlucciidae</taxon>
        <taxon>Merluccius</taxon>
    </lineage>
</organism>
<reference evidence="1" key="1">
    <citation type="journal article" date="2023" name="Front. Mar. Sci.">
        <title>A new Merluccius polli reference genome to investigate the effects of global change in West African waters.</title>
        <authorList>
            <person name="Mateo J.L."/>
            <person name="Blanco-Fernandez C."/>
            <person name="Garcia-Vazquez E."/>
            <person name="Machado-Schiaffino G."/>
        </authorList>
    </citation>
    <scope>NUCLEOTIDE SEQUENCE</scope>
    <source>
        <strain evidence="1">C29</strain>
        <tissue evidence="1">Fin</tissue>
    </source>
</reference>
<evidence type="ECO:0000313" key="2">
    <source>
        <dbReference type="Proteomes" id="UP001174136"/>
    </source>
</evidence>